<dbReference type="Gene3D" id="3.30.70.1730">
    <property type="match status" value="1"/>
</dbReference>
<keyword evidence="2" id="KW-0689">Ribosomal protein</keyword>
<dbReference type="AlphaFoldDB" id="A0A6J6BFF4"/>
<evidence type="ECO:0000256" key="1">
    <source>
        <dbReference type="ARBA" id="ARBA00008889"/>
    </source>
</evidence>
<evidence type="ECO:0000256" key="3">
    <source>
        <dbReference type="ARBA" id="ARBA00023274"/>
    </source>
</evidence>
<dbReference type="PANTHER" id="PTHR11560">
    <property type="entry name" value="39S RIBOSOMAL PROTEIN L10, MITOCHONDRIAL"/>
    <property type="match status" value="1"/>
</dbReference>
<reference evidence="5" key="1">
    <citation type="submission" date="2020-05" db="EMBL/GenBank/DDBJ databases">
        <authorList>
            <person name="Chiriac C."/>
            <person name="Salcher M."/>
            <person name="Ghai R."/>
            <person name="Kavagutti S V."/>
        </authorList>
    </citation>
    <scope>NUCLEOTIDE SEQUENCE</scope>
</reference>
<accession>A0A6J6BFF4</accession>
<feature type="compositionally biased region" description="Low complexity" evidence="4">
    <location>
        <begin position="193"/>
        <end position="231"/>
    </location>
</feature>
<dbReference type="SUPFAM" id="SSF160369">
    <property type="entry name" value="Ribosomal protein L10-like"/>
    <property type="match status" value="1"/>
</dbReference>
<dbReference type="Gene3D" id="6.10.250.290">
    <property type="match status" value="1"/>
</dbReference>
<comment type="similarity">
    <text evidence="1">Belongs to the universal ribosomal protein uL10 family.</text>
</comment>
<keyword evidence="3" id="KW-0687">Ribonucleoprotein</keyword>
<dbReference type="HAMAP" id="MF_00362">
    <property type="entry name" value="Ribosomal_uL10"/>
    <property type="match status" value="1"/>
</dbReference>
<dbReference type="GO" id="GO:0015934">
    <property type="term" value="C:large ribosomal subunit"/>
    <property type="evidence" value="ECO:0007669"/>
    <property type="project" value="InterPro"/>
</dbReference>
<dbReference type="InterPro" id="IPR002363">
    <property type="entry name" value="Ribosomal_uL10_CS_bac"/>
</dbReference>
<name>A0A6J6BFF4_9ZZZZ</name>
<evidence type="ECO:0000256" key="2">
    <source>
        <dbReference type="ARBA" id="ARBA00022980"/>
    </source>
</evidence>
<sequence length="231" mass="23676">MARPDKSAAVAELTEQFRSSNAAVLTEYRGLTVAQLKELRTALGANASYAVVKNTLTKIAVKEAGVEGLTDLLVGPSAIAFISGDPVEAAKSLRDFAKDNPLLVIKGGVLDGAPLTADEIKKLANLESREVLLAKLAGAMKASMQNAASLFAAPLSQAVRTIDALRAKVEADPSSSAPAAAPAPAEVDEPTESAEPVEAVAEAEEVVSSPESSEAEAPAEAAETAEETPQG</sequence>
<dbReference type="EMBL" id="CAEZSO010000032">
    <property type="protein sequence ID" value="CAB4537850.1"/>
    <property type="molecule type" value="Genomic_DNA"/>
</dbReference>
<feature type="compositionally biased region" description="Low complexity" evidence="4">
    <location>
        <begin position="172"/>
        <end position="185"/>
    </location>
</feature>
<evidence type="ECO:0000313" key="5">
    <source>
        <dbReference type="EMBL" id="CAB4537850.1"/>
    </source>
</evidence>
<evidence type="ECO:0000313" key="6">
    <source>
        <dbReference type="EMBL" id="CAB4768972.1"/>
    </source>
</evidence>
<dbReference type="InterPro" id="IPR047865">
    <property type="entry name" value="Ribosomal_uL10_bac_type"/>
</dbReference>
<dbReference type="GO" id="GO:0006412">
    <property type="term" value="P:translation"/>
    <property type="evidence" value="ECO:0007669"/>
    <property type="project" value="InterPro"/>
</dbReference>
<organism evidence="5">
    <name type="scientific">freshwater metagenome</name>
    <dbReference type="NCBI Taxonomy" id="449393"/>
    <lineage>
        <taxon>unclassified sequences</taxon>
        <taxon>metagenomes</taxon>
        <taxon>ecological metagenomes</taxon>
    </lineage>
</organism>
<gene>
    <name evidence="5" type="ORF">UFOPK1446_00246</name>
    <name evidence="6" type="ORF">UFOPK2938_00055</name>
    <name evidence="7" type="ORF">UFOPK3024_00183</name>
</gene>
<evidence type="ECO:0000313" key="7">
    <source>
        <dbReference type="EMBL" id="CAB4793694.1"/>
    </source>
</evidence>
<evidence type="ECO:0000256" key="4">
    <source>
        <dbReference type="SAM" id="MobiDB-lite"/>
    </source>
</evidence>
<protein>
    <submittedName>
        <fullName evidence="5">Unannotated protein</fullName>
    </submittedName>
</protein>
<feature type="region of interest" description="Disordered" evidence="4">
    <location>
        <begin position="170"/>
        <end position="231"/>
    </location>
</feature>
<dbReference type="InterPro" id="IPR001790">
    <property type="entry name" value="Ribosomal_uL10"/>
</dbReference>
<dbReference type="InterPro" id="IPR043141">
    <property type="entry name" value="Ribosomal_uL10-like_sf"/>
</dbReference>
<dbReference type="InterPro" id="IPR022973">
    <property type="entry name" value="Ribosomal_uL10_bac"/>
</dbReference>
<dbReference type="EMBL" id="CAFAAK010000020">
    <property type="protein sequence ID" value="CAB4793694.1"/>
    <property type="molecule type" value="Genomic_DNA"/>
</dbReference>
<dbReference type="GO" id="GO:0003735">
    <property type="term" value="F:structural constituent of ribosome"/>
    <property type="evidence" value="ECO:0007669"/>
    <property type="project" value="InterPro"/>
</dbReference>
<dbReference type="NCBIfam" id="NF000955">
    <property type="entry name" value="PRK00099.1-1"/>
    <property type="match status" value="1"/>
</dbReference>
<dbReference type="PROSITE" id="PS01109">
    <property type="entry name" value="RIBOSOMAL_L10"/>
    <property type="match status" value="1"/>
</dbReference>
<dbReference type="Pfam" id="PF00466">
    <property type="entry name" value="Ribosomal_L10"/>
    <property type="match status" value="1"/>
</dbReference>
<proteinExistence type="inferred from homology"/>
<dbReference type="CDD" id="cd05797">
    <property type="entry name" value="Ribosomal_L10"/>
    <property type="match status" value="1"/>
</dbReference>
<dbReference type="EMBL" id="CAEZZX010000005">
    <property type="protein sequence ID" value="CAB4768972.1"/>
    <property type="molecule type" value="Genomic_DNA"/>
</dbReference>